<dbReference type="Pfam" id="PF02518">
    <property type="entry name" value="HATPase_c"/>
    <property type="match status" value="1"/>
</dbReference>
<keyword evidence="6 12" id="KW-0418">Kinase</keyword>
<proteinExistence type="predicted"/>
<dbReference type="PANTHER" id="PTHR24421">
    <property type="entry name" value="NITRATE/NITRITE SENSOR PROTEIN NARX-RELATED"/>
    <property type="match status" value="1"/>
</dbReference>
<evidence type="ECO:0000256" key="8">
    <source>
        <dbReference type="ARBA" id="ARBA00023012"/>
    </source>
</evidence>
<evidence type="ECO:0000256" key="5">
    <source>
        <dbReference type="ARBA" id="ARBA00022741"/>
    </source>
</evidence>
<feature type="compositionally biased region" description="Basic and acidic residues" evidence="9">
    <location>
        <begin position="406"/>
        <end position="424"/>
    </location>
</feature>
<keyword evidence="10" id="KW-0812">Transmembrane</keyword>
<feature type="transmembrane region" description="Helical" evidence="10">
    <location>
        <begin position="164"/>
        <end position="186"/>
    </location>
</feature>
<dbReference type="Proteomes" id="UP000553209">
    <property type="component" value="Unassembled WGS sequence"/>
</dbReference>
<dbReference type="EMBL" id="JAAXPG010000013">
    <property type="protein sequence ID" value="NKY98987.1"/>
    <property type="molecule type" value="Genomic_DNA"/>
</dbReference>
<feature type="compositionally biased region" description="Basic and acidic residues" evidence="9">
    <location>
        <begin position="386"/>
        <end position="399"/>
    </location>
</feature>
<reference evidence="12 13" key="1">
    <citation type="submission" date="2020-04" db="EMBL/GenBank/DDBJ databases">
        <title>MicrobeNet Type strains.</title>
        <authorList>
            <person name="Nicholson A.C."/>
        </authorList>
    </citation>
    <scope>NUCLEOTIDE SEQUENCE [LARGE SCALE GENOMIC DNA]</scope>
    <source>
        <strain evidence="12 13">ATCC 23612</strain>
    </source>
</reference>
<dbReference type="SUPFAM" id="SSF55874">
    <property type="entry name" value="ATPase domain of HSP90 chaperone/DNA topoisomerase II/histidine kinase"/>
    <property type="match status" value="1"/>
</dbReference>
<sequence length="424" mass="44132">MAMNRMFATLGGDRIGGALSRLAPWAVACVLAAVWVLDLLRVHGNFSSPGWMGPPHSAMDYAPVVSGGVVCVFALFALRPSSGPVPTAAAGAAAAAVMLATSAVLWPLPMGEAFGYAFASAEVGGLLVLLVLAGLRCRPWQIGAVSLCAFAATLSDYVREPVPYYGSLFNQALTFVAVGLAPGLYLRWREAQRRSHVEQARSQERLAIARDLHDVVAHEVTGIVVQAQALRHIADRDPGAVRTALPEIEAAGARALESMRGMVSRLREPGDVPLAPDTAAGLARLATPAADGRPEVAVRCGGPVDALPPTAGTAVLRIAQESVTNALRHARGATLVEVSVEAGPEEVAVRVSDDGQGTAGATGGGFGLVGMAERARLLGGAFSAGPRDRDRDRDRDRGWEVAARLPLDRTGEGPERRSAAGDQG</sequence>
<dbReference type="PANTHER" id="PTHR24421:SF10">
    <property type="entry name" value="NITRATE_NITRITE SENSOR PROTEIN NARQ"/>
    <property type="match status" value="1"/>
</dbReference>
<name>A0A7X6MDX6_9ACTN</name>
<feature type="region of interest" description="Disordered" evidence="9">
    <location>
        <begin position="380"/>
        <end position="424"/>
    </location>
</feature>
<evidence type="ECO:0000256" key="4">
    <source>
        <dbReference type="ARBA" id="ARBA00022679"/>
    </source>
</evidence>
<evidence type="ECO:0000256" key="10">
    <source>
        <dbReference type="SAM" id="Phobius"/>
    </source>
</evidence>
<evidence type="ECO:0000256" key="3">
    <source>
        <dbReference type="ARBA" id="ARBA00022553"/>
    </source>
</evidence>
<feature type="transmembrane region" description="Helical" evidence="10">
    <location>
        <begin position="114"/>
        <end position="133"/>
    </location>
</feature>
<protein>
    <recommendedName>
        <fullName evidence="2">histidine kinase</fullName>
        <ecNumber evidence="2">2.7.13.3</ecNumber>
    </recommendedName>
</protein>
<keyword evidence="5" id="KW-0547">Nucleotide-binding</keyword>
<dbReference type="GO" id="GO:0000155">
    <property type="term" value="F:phosphorelay sensor kinase activity"/>
    <property type="evidence" value="ECO:0007669"/>
    <property type="project" value="InterPro"/>
</dbReference>
<dbReference type="Gene3D" id="1.20.5.1930">
    <property type="match status" value="1"/>
</dbReference>
<evidence type="ECO:0000313" key="13">
    <source>
        <dbReference type="Proteomes" id="UP000553209"/>
    </source>
</evidence>
<dbReference type="EC" id="2.7.13.3" evidence="2"/>
<keyword evidence="7" id="KW-0067">ATP-binding</keyword>
<evidence type="ECO:0000256" key="1">
    <source>
        <dbReference type="ARBA" id="ARBA00000085"/>
    </source>
</evidence>
<organism evidence="12 13">
    <name type="scientific">Nocardiopsis alborubida</name>
    <dbReference type="NCBI Taxonomy" id="146802"/>
    <lineage>
        <taxon>Bacteria</taxon>
        <taxon>Bacillati</taxon>
        <taxon>Actinomycetota</taxon>
        <taxon>Actinomycetes</taxon>
        <taxon>Streptosporangiales</taxon>
        <taxon>Nocardiopsidaceae</taxon>
        <taxon>Nocardiopsis</taxon>
    </lineage>
</organism>
<feature type="transmembrane region" description="Helical" evidence="10">
    <location>
        <begin position="140"/>
        <end position="158"/>
    </location>
</feature>
<feature type="transmembrane region" description="Helical" evidence="10">
    <location>
        <begin position="85"/>
        <end position="108"/>
    </location>
</feature>
<dbReference type="RefSeq" id="WP_061079306.1">
    <property type="nucleotide sequence ID" value="NZ_JAAXPG010000013.1"/>
</dbReference>
<dbReference type="InterPro" id="IPR036890">
    <property type="entry name" value="HATPase_C_sf"/>
</dbReference>
<keyword evidence="4" id="KW-0808">Transferase</keyword>
<evidence type="ECO:0000256" key="6">
    <source>
        <dbReference type="ARBA" id="ARBA00022777"/>
    </source>
</evidence>
<keyword evidence="10" id="KW-1133">Transmembrane helix</keyword>
<evidence type="ECO:0000313" key="12">
    <source>
        <dbReference type="EMBL" id="NKY98987.1"/>
    </source>
</evidence>
<accession>A0A7X6MDX6</accession>
<dbReference type="InterPro" id="IPR050482">
    <property type="entry name" value="Sensor_HK_TwoCompSys"/>
</dbReference>
<dbReference type="CDD" id="cd16917">
    <property type="entry name" value="HATPase_UhpB-NarQ-NarX-like"/>
    <property type="match status" value="1"/>
</dbReference>
<keyword evidence="13" id="KW-1185">Reference proteome</keyword>
<keyword evidence="8" id="KW-0902">Two-component regulatory system</keyword>
<dbReference type="Gene3D" id="3.30.565.10">
    <property type="entry name" value="Histidine kinase-like ATPase, C-terminal domain"/>
    <property type="match status" value="1"/>
</dbReference>
<dbReference type="SMART" id="SM00387">
    <property type="entry name" value="HATPase_c"/>
    <property type="match status" value="1"/>
</dbReference>
<dbReference type="GO" id="GO:0016020">
    <property type="term" value="C:membrane"/>
    <property type="evidence" value="ECO:0007669"/>
    <property type="project" value="InterPro"/>
</dbReference>
<dbReference type="InterPro" id="IPR003594">
    <property type="entry name" value="HATPase_dom"/>
</dbReference>
<keyword evidence="3" id="KW-0597">Phosphoprotein</keyword>
<feature type="transmembrane region" description="Helical" evidence="10">
    <location>
        <begin position="21"/>
        <end position="41"/>
    </location>
</feature>
<evidence type="ECO:0000256" key="9">
    <source>
        <dbReference type="SAM" id="MobiDB-lite"/>
    </source>
</evidence>
<feature type="transmembrane region" description="Helical" evidence="10">
    <location>
        <begin position="61"/>
        <end position="78"/>
    </location>
</feature>
<keyword evidence="10" id="KW-0472">Membrane</keyword>
<dbReference type="Pfam" id="PF07730">
    <property type="entry name" value="HisKA_3"/>
    <property type="match status" value="1"/>
</dbReference>
<gene>
    <name evidence="12" type="ORF">HGB44_15150</name>
</gene>
<dbReference type="InterPro" id="IPR011712">
    <property type="entry name" value="Sig_transdc_His_kin_sub3_dim/P"/>
</dbReference>
<dbReference type="GO" id="GO:0005524">
    <property type="term" value="F:ATP binding"/>
    <property type="evidence" value="ECO:0007669"/>
    <property type="project" value="UniProtKB-KW"/>
</dbReference>
<comment type="caution">
    <text evidence="12">The sequence shown here is derived from an EMBL/GenBank/DDBJ whole genome shotgun (WGS) entry which is preliminary data.</text>
</comment>
<evidence type="ECO:0000256" key="7">
    <source>
        <dbReference type="ARBA" id="ARBA00022840"/>
    </source>
</evidence>
<comment type="catalytic activity">
    <reaction evidence="1">
        <text>ATP + protein L-histidine = ADP + protein N-phospho-L-histidine.</text>
        <dbReference type="EC" id="2.7.13.3"/>
    </reaction>
</comment>
<feature type="domain" description="Histidine kinase/HSP90-like ATPase" evidence="11">
    <location>
        <begin position="310"/>
        <end position="409"/>
    </location>
</feature>
<dbReference type="AlphaFoldDB" id="A0A7X6MDX6"/>
<dbReference type="GO" id="GO:0046983">
    <property type="term" value="F:protein dimerization activity"/>
    <property type="evidence" value="ECO:0007669"/>
    <property type="project" value="InterPro"/>
</dbReference>
<evidence type="ECO:0000259" key="11">
    <source>
        <dbReference type="SMART" id="SM00387"/>
    </source>
</evidence>
<evidence type="ECO:0000256" key="2">
    <source>
        <dbReference type="ARBA" id="ARBA00012438"/>
    </source>
</evidence>